<feature type="compositionally biased region" description="Basic and acidic residues" evidence="1">
    <location>
        <begin position="10"/>
        <end position="45"/>
    </location>
</feature>
<proteinExistence type="predicted"/>
<evidence type="ECO:0000313" key="2">
    <source>
        <dbReference type="EMBL" id="KCW47594.1"/>
    </source>
</evidence>
<feature type="compositionally biased region" description="Low complexity" evidence="1">
    <location>
        <begin position="49"/>
        <end position="59"/>
    </location>
</feature>
<feature type="region of interest" description="Disordered" evidence="1">
    <location>
        <begin position="1"/>
        <end position="72"/>
    </location>
</feature>
<reference evidence="2" key="1">
    <citation type="submission" date="2013-07" db="EMBL/GenBank/DDBJ databases">
        <title>The genome of Eucalyptus grandis.</title>
        <authorList>
            <person name="Schmutz J."/>
            <person name="Hayes R."/>
            <person name="Myburg A."/>
            <person name="Tuskan G."/>
            <person name="Grattapaglia D."/>
            <person name="Rokhsar D.S."/>
        </authorList>
    </citation>
    <scope>NUCLEOTIDE SEQUENCE</scope>
    <source>
        <tissue evidence="2">Leaf extractions</tissue>
    </source>
</reference>
<organism evidence="2">
    <name type="scientific">Eucalyptus grandis</name>
    <name type="common">Flooded gum</name>
    <dbReference type="NCBI Taxonomy" id="71139"/>
    <lineage>
        <taxon>Eukaryota</taxon>
        <taxon>Viridiplantae</taxon>
        <taxon>Streptophyta</taxon>
        <taxon>Embryophyta</taxon>
        <taxon>Tracheophyta</taxon>
        <taxon>Spermatophyta</taxon>
        <taxon>Magnoliopsida</taxon>
        <taxon>eudicotyledons</taxon>
        <taxon>Gunneridae</taxon>
        <taxon>Pentapetalae</taxon>
        <taxon>rosids</taxon>
        <taxon>malvids</taxon>
        <taxon>Myrtales</taxon>
        <taxon>Myrtaceae</taxon>
        <taxon>Myrtoideae</taxon>
        <taxon>Eucalypteae</taxon>
        <taxon>Eucalyptus</taxon>
    </lineage>
</organism>
<gene>
    <name evidence="2" type="ORF">EUGRSUZ_K01339</name>
</gene>
<dbReference type="Gramene" id="KCW47594">
    <property type="protein sequence ID" value="KCW47594"/>
    <property type="gene ID" value="EUGRSUZ_K01339"/>
</dbReference>
<name>A0A059A1H9_EUCGR</name>
<dbReference type="InParanoid" id="A0A059A1H9"/>
<evidence type="ECO:0000256" key="1">
    <source>
        <dbReference type="SAM" id="MobiDB-lite"/>
    </source>
</evidence>
<sequence length="72" mass="8109">MGNHRNRPTLVRDEKSRKRRSGFESKPMRGRQDPQGRERERERCRLLQGSNGSPSSSPSEVKIGQTVGASCV</sequence>
<dbReference type="AlphaFoldDB" id="A0A059A1H9"/>
<dbReference type="EMBL" id="KK198763">
    <property type="protein sequence ID" value="KCW47594.1"/>
    <property type="molecule type" value="Genomic_DNA"/>
</dbReference>
<protein>
    <submittedName>
        <fullName evidence="2">Uncharacterized protein</fullName>
    </submittedName>
</protein>
<accession>A0A059A1H9</accession>